<keyword evidence="8" id="KW-1185">Reference proteome</keyword>
<dbReference type="InterPro" id="IPR004556">
    <property type="entry name" value="HemK-like"/>
</dbReference>
<dbReference type="CDD" id="cd02440">
    <property type="entry name" value="AdoMet_MTases"/>
    <property type="match status" value="1"/>
</dbReference>
<evidence type="ECO:0000256" key="5">
    <source>
        <dbReference type="HAMAP-Rule" id="MF_02126"/>
    </source>
</evidence>
<dbReference type="OrthoDB" id="9800643at2"/>
<feature type="domain" description="Methyltransferase small" evidence="6">
    <location>
        <begin position="103"/>
        <end position="198"/>
    </location>
</feature>
<dbReference type="InterPro" id="IPR007848">
    <property type="entry name" value="Small_mtfrase_dom"/>
</dbReference>
<keyword evidence="3 5" id="KW-0949">S-adenosyl-L-methionine</keyword>
<proteinExistence type="inferred from homology"/>
<dbReference type="InterPro" id="IPR002052">
    <property type="entry name" value="DNA_methylase_N6_adenine_CS"/>
</dbReference>
<dbReference type="GO" id="GO:0032259">
    <property type="term" value="P:methylation"/>
    <property type="evidence" value="ECO:0007669"/>
    <property type="project" value="UniProtKB-KW"/>
</dbReference>
<evidence type="ECO:0000256" key="1">
    <source>
        <dbReference type="ARBA" id="ARBA00022603"/>
    </source>
</evidence>
<dbReference type="AlphaFoldDB" id="A0A4Q9FSF3"/>
<comment type="similarity">
    <text evidence="5">Belongs to the protein N5-glutamine methyltransferase family. PrmC subfamily.</text>
</comment>
<comment type="function">
    <text evidence="5">Methylates the class 1 translation termination release factors RF1/PrfA and RF2/PrfB on the glutamine residue of the universally conserved GGQ motif.</text>
</comment>
<protein>
    <recommendedName>
        <fullName evidence="5">Release factor glutamine methyltransferase</fullName>
        <shortName evidence="5">RF MTase</shortName>
        <ecNumber evidence="5">2.1.1.297</ecNumber>
    </recommendedName>
    <alternativeName>
        <fullName evidence="5">N5-glutamine methyltransferase PrmC</fullName>
    </alternativeName>
    <alternativeName>
        <fullName evidence="5">Protein-(glutamine-N5) MTase PrmC</fullName>
    </alternativeName>
    <alternativeName>
        <fullName evidence="5">Protein-glutamine N-methyltransferase PrmC</fullName>
    </alternativeName>
</protein>
<evidence type="ECO:0000256" key="3">
    <source>
        <dbReference type="ARBA" id="ARBA00022691"/>
    </source>
</evidence>
<keyword evidence="2 5" id="KW-0808">Transferase</keyword>
<dbReference type="EMBL" id="SIRS01000001">
    <property type="protein sequence ID" value="TBN18887.1"/>
    <property type="molecule type" value="Genomic_DNA"/>
</dbReference>
<dbReference type="InterPro" id="IPR019874">
    <property type="entry name" value="RF_methyltr_PrmC"/>
</dbReference>
<dbReference type="NCBIfam" id="TIGR03534">
    <property type="entry name" value="RF_mod_PrmC"/>
    <property type="match status" value="1"/>
</dbReference>
<dbReference type="GO" id="GO:0003676">
    <property type="term" value="F:nucleic acid binding"/>
    <property type="evidence" value="ECO:0007669"/>
    <property type="project" value="InterPro"/>
</dbReference>
<evidence type="ECO:0000313" key="8">
    <source>
        <dbReference type="Proteomes" id="UP000292372"/>
    </source>
</evidence>
<gene>
    <name evidence="5 7" type="primary">prmC</name>
    <name evidence="7" type="ORF">EYD46_02130</name>
</gene>
<name>A0A4Q9FSF3_9FLAO</name>
<dbReference type="HAMAP" id="MF_02126">
    <property type="entry name" value="RF_methyltr_PrmC"/>
    <property type="match status" value="1"/>
</dbReference>
<dbReference type="NCBIfam" id="TIGR00536">
    <property type="entry name" value="hemK_fam"/>
    <property type="match status" value="1"/>
</dbReference>
<feature type="binding site" evidence="5">
    <location>
        <begin position="190"/>
        <end position="193"/>
    </location>
    <ligand>
        <name>substrate</name>
    </ligand>
</feature>
<reference evidence="7 8" key="1">
    <citation type="journal article" date="2015" name="Int. J. Syst. Evol. Microbiol.">
        <title>Hyunsoonleella pacifica sp. nov., isolated from seawater of South Pacific Gyre.</title>
        <authorList>
            <person name="Gao X."/>
            <person name="Zhang Z."/>
            <person name="Dai X."/>
            <person name="Zhang X.H."/>
        </authorList>
    </citation>
    <scope>NUCLEOTIDE SEQUENCE [LARGE SCALE GENOMIC DNA]</scope>
    <source>
        <strain evidence="7 8">SW033</strain>
    </source>
</reference>
<dbReference type="Gene3D" id="3.40.50.150">
    <property type="entry name" value="Vaccinia Virus protein VP39"/>
    <property type="match status" value="1"/>
</dbReference>
<feature type="binding site" evidence="5">
    <location>
        <begin position="119"/>
        <end position="123"/>
    </location>
    <ligand>
        <name>S-adenosyl-L-methionine</name>
        <dbReference type="ChEBI" id="CHEBI:59789"/>
    </ligand>
</feature>
<dbReference type="InterPro" id="IPR029063">
    <property type="entry name" value="SAM-dependent_MTases_sf"/>
</dbReference>
<evidence type="ECO:0000313" key="7">
    <source>
        <dbReference type="EMBL" id="TBN18887.1"/>
    </source>
</evidence>
<dbReference type="InterPro" id="IPR050320">
    <property type="entry name" value="N5-glutamine_MTase"/>
</dbReference>
<evidence type="ECO:0000256" key="2">
    <source>
        <dbReference type="ARBA" id="ARBA00022679"/>
    </source>
</evidence>
<feature type="binding site" evidence="5">
    <location>
        <position position="142"/>
    </location>
    <ligand>
        <name>S-adenosyl-L-methionine</name>
        <dbReference type="ChEBI" id="CHEBI:59789"/>
    </ligand>
</feature>
<comment type="catalytic activity">
    <reaction evidence="4 5">
        <text>L-glutaminyl-[peptide chain release factor] + S-adenosyl-L-methionine = N(5)-methyl-L-glutaminyl-[peptide chain release factor] + S-adenosyl-L-homocysteine + H(+)</text>
        <dbReference type="Rhea" id="RHEA:42896"/>
        <dbReference type="Rhea" id="RHEA-COMP:10271"/>
        <dbReference type="Rhea" id="RHEA-COMP:10272"/>
        <dbReference type="ChEBI" id="CHEBI:15378"/>
        <dbReference type="ChEBI" id="CHEBI:30011"/>
        <dbReference type="ChEBI" id="CHEBI:57856"/>
        <dbReference type="ChEBI" id="CHEBI:59789"/>
        <dbReference type="ChEBI" id="CHEBI:61891"/>
        <dbReference type="EC" id="2.1.1.297"/>
    </reaction>
</comment>
<dbReference type="RefSeq" id="WP_130935403.1">
    <property type="nucleotide sequence ID" value="NZ_BMEE01000001.1"/>
</dbReference>
<evidence type="ECO:0000256" key="4">
    <source>
        <dbReference type="ARBA" id="ARBA00048391"/>
    </source>
</evidence>
<dbReference type="Proteomes" id="UP000292372">
    <property type="component" value="Unassembled WGS sequence"/>
</dbReference>
<comment type="caution">
    <text evidence="7">The sequence shown here is derived from an EMBL/GenBank/DDBJ whole genome shotgun (WGS) entry which is preliminary data.</text>
</comment>
<organism evidence="7 8">
    <name type="scientific">Hyunsoonleella pacifica</name>
    <dbReference type="NCBI Taxonomy" id="1080224"/>
    <lineage>
        <taxon>Bacteria</taxon>
        <taxon>Pseudomonadati</taxon>
        <taxon>Bacteroidota</taxon>
        <taxon>Flavobacteriia</taxon>
        <taxon>Flavobacteriales</taxon>
        <taxon>Flavobacteriaceae</taxon>
    </lineage>
</organism>
<sequence length="285" mass="33097">MKLLEVRNTFHEALAQLFVEEEIHTFFYLLTEKFYNIKRIDLAMFPEKEVQDESLILDALELLKAQKPIQYILEETEFFGLKFKVNKDVLIPRPETEELVEWIIDKVDKNKEINILDVGTGSGCIAISLSKALPNANVYALDVSKKALDVARYNAKQNNATIEFIECDILKEATRKICFKAIKFDVIVSNPPYVRVLEKQLMKPNVLDYEPHLALFVEDDNALLFYKVISKLAKQVLQQDGLLFFEINEYLGEDTRMLLEHLGFKDIVLKKDIFEKDRMVKAEIN</sequence>
<dbReference type="SUPFAM" id="SSF53335">
    <property type="entry name" value="S-adenosyl-L-methionine-dependent methyltransferases"/>
    <property type="match status" value="1"/>
</dbReference>
<dbReference type="GO" id="GO:0102559">
    <property type="term" value="F:peptide chain release factor N(5)-glutamine methyltransferase activity"/>
    <property type="evidence" value="ECO:0007669"/>
    <property type="project" value="UniProtKB-EC"/>
</dbReference>
<comment type="caution">
    <text evidence="5">Lacks conserved residue(s) required for the propagation of feature annotation.</text>
</comment>
<evidence type="ECO:0000259" key="6">
    <source>
        <dbReference type="Pfam" id="PF05175"/>
    </source>
</evidence>
<dbReference type="Gene3D" id="1.10.8.10">
    <property type="entry name" value="DNA helicase RuvA subunit, C-terminal domain"/>
    <property type="match status" value="1"/>
</dbReference>
<dbReference type="PROSITE" id="PS00092">
    <property type="entry name" value="N6_MTASE"/>
    <property type="match status" value="1"/>
</dbReference>
<dbReference type="PANTHER" id="PTHR18895:SF74">
    <property type="entry name" value="MTRF1L RELEASE FACTOR GLUTAMINE METHYLTRANSFERASE"/>
    <property type="match status" value="1"/>
</dbReference>
<accession>A0A4Q9FSF3</accession>
<dbReference type="Pfam" id="PF05175">
    <property type="entry name" value="MTS"/>
    <property type="match status" value="1"/>
</dbReference>
<feature type="binding site" evidence="5">
    <location>
        <position position="190"/>
    </location>
    <ligand>
        <name>S-adenosyl-L-methionine</name>
        <dbReference type="ChEBI" id="CHEBI:59789"/>
    </ligand>
</feature>
<dbReference type="EC" id="2.1.1.297" evidence="5"/>
<keyword evidence="1 5" id="KW-0489">Methyltransferase</keyword>
<dbReference type="PANTHER" id="PTHR18895">
    <property type="entry name" value="HEMK METHYLTRANSFERASE"/>
    <property type="match status" value="1"/>
</dbReference>